<protein>
    <submittedName>
        <fullName evidence="1">Uncharacterized protein</fullName>
    </submittedName>
</protein>
<accession>A0A2M8ENN0</accession>
<dbReference type="Proteomes" id="UP000230251">
    <property type="component" value="Unassembled WGS sequence"/>
</dbReference>
<dbReference type="AlphaFoldDB" id="A0A2M8ENN0"/>
<organism evidence="1 2">
    <name type="scientific">Candidatus Uhrbacteria bacterium CG_4_9_14_0_2_um_filter_41_50</name>
    <dbReference type="NCBI Taxonomy" id="1975031"/>
    <lineage>
        <taxon>Bacteria</taxon>
        <taxon>Candidatus Uhriibacteriota</taxon>
    </lineage>
</organism>
<comment type="caution">
    <text evidence="1">The sequence shown here is derived from an EMBL/GenBank/DDBJ whole genome shotgun (WGS) entry which is preliminary data.</text>
</comment>
<reference evidence="2" key="1">
    <citation type="submission" date="2017-09" db="EMBL/GenBank/DDBJ databases">
        <title>Depth-based differentiation of microbial function through sediment-hosted aquifers and enrichment of novel symbionts in the deep terrestrial subsurface.</title>
        <authorList>
            <person name="Probst A.J."/>
            <person name="Ladd B."/>
            <person name="Jarett J.K."/>
            <person name="Geller-Mcgrath D.E."/>
            <person name="Sieber C.M.K."/>
            <person name="Emerson J.B."/>
            <person name="Anantharaman K."/>
            <person name="Thomas B.C."/>
            <person name="Malmstrom R."/>
            <person name="Stieglmeier M."/>
            <person name="Klingl A."/>
            <person name="Woyke T."/>
            <person name="Ryan C.M."/>
            <person name="Banfield J.F."/>
        </authorList>
    </citation>
    <scope>NUCLEOTIDE SEQUENCE [LARGE SCALE GENOMIC DNA]</scope>
</reference>
<sequence length="151" mass="15890">MEAFSTFTGGSTDWVDYAGGALTVDSAVTCASEFDGSISMIEFPKNPGASVSDGWITASTVVSGLTPGNRYVGILSGVYEDTVPYPAYARFQLWADSTILVSTPYFAGDCELMVGVFTATATTVDLTVYGKGSSGGDETAWRAGQFAVYEY</sequence>
<name>A0A2M8ENN0_9BACT</name>
<proteinExistence type="predicted"/>
<dbReference type="EMBL" id="PFSI01000050">
    <property type="protein sequence ID" value="PJC24349.1"/>
    <property type="molecule type" value="Genomic_DNA"/>
</dbReference>
<gene>
    <name evidence="1" type="ORF">CO057_03420</name>
</gene>
<evidence type="ECO:0000313" key="1">
    <source>
        <dbReference type="EMBL" id="PJC24349.1"/>
    </source>
</evidence>
<evidence type="ECO:0000313" key="2">
    <source>
        <dbReference type="Proteomes" id="UP000230251"/>
    </source>
</evidence>